<evidence type="ECO:0000259" key="1">
    <source>
        <dbReference type="Pfam" id="PF00931"/>
    </source>
</evidence>
<dbReference type="GO" id="GO:0043531">
    <property type="term" value="F:ADP binding"/>
    <property type="evidence" value="ECO:0007669"/>
    <property type="project" value="InterPro"/>
</dbReference>
<name>A0A1G6WSQ8_9PSEU</name>
<protein>
    <submittedName>
        <fullName evidence="2">Predicted ATPase</fullName>
    </submittedName>
</protein>
<dbReference type="Pfam" id="PF13374">
    <property type="entry name" value="TPR_10"/>
    <property type="match status" value="1"/>
</dbReference>
<dbReference type="Gene3D" id="1.10.10.10">
    <property type="entry name" value="Winged helix-like DNA-binding domain superfamily/Winged helix DNA-binding domain"/>
    <property type="match status" value="1"/>
</dbReference>
<keyword evidence="3" id="KW-1185">Reference proteome</keyword>
<dbReference type="OrthoDB" id="581105at2"/>
<dbReference type="InterPro" id="IPR036388">
    <property type="entry name" value="WH-like_DNA-bd_sf"/>
</dbReference>
<organism evidence="2 3">
    <name type="scientific">Actinokineospora iranica</name>
    <dbReference type="NCBI Taxonomy" id="1271860"/>
    <lineage>
        <taxon>Bacteria</taxon>
        <taxon>Bacillati</taxon>
        <taxon>Actinomycetota</taxon>
        <taxon>Actinomycetes</taxon>
        <taxon>Pseudonocardiales</taxon>
        <taxon>Pseudonocardiaceae</taxon>
        <taxon>Actinokineospora</taxon>
    </lineage>
</organism>
<dbReference type="SUPFAM" id="SSF48452">
    <property type="entry name" value="TPR-like"/>
    <property type="match status" value="1"/>
</dbReference>
<proteinExistence type="predicted"/>
<accession>A0A1G6WSQ8</accession>
<dbReference type="Pfam" id="PF00931">
    <property type="entry name" value="NB-ARC"/>
    <property type="match status" value="1"/>
</dbReference>
<evidence type="ECO:0000313" key="2">
    <source>
        <dbReference type="EMBL" id="SDD68844.1"/>
    </source>
</evidence>
<dbReference type="PRINTS" id="PR00364">
    <property type="entry name" value="DISEASERSIST"/>
</dbReference>
<dbReference type="InterPro" id="IPR011990">
    <property type="entry name" value="TPR-like_helical_dom_sf"/>
</dbReference>
<dbReference type="RefSeq" id="WP_091455725.1">
    <property type="nucleotide sequence ID" value="NZ_FMZZ01000015.1"/>
</dbReference>
<sequence length="722" mass="79268">MDHERSTPPGRVVNAAAGSADQVLQVGHVAGDVHVHGDPAPSLPPPRQLPREVTHFTGRAAELSKLDALLGNAGSARSSTVVISAIAGAPGIGKTSLAVHWSHQVRERFPDGQLYVNLRGYDASPPLSADHVLDAFLRALGLPAGRIPQDTDAKASVYRSFLAERRMLVLLDNAATPDQIRPLLPNEPGCLVLVTSRSRLSGLVARDGAHRISLDLLAPDEASSLLRDIVGQDRTDREPKAVDELARRCAYLPLALRITAERLAARPRSTVAELVHELADERQRLDVLAAADDDECTAVRTVFSWSYHSLPRDTARMFRQLGLHPGPTISLDAATALTGSTTTVTRRLLDNLVAVHLLAETESRRYQFHDLLRDYAAEQALLDEPDAQCGLAVQRLFEWYLHTAHAALFAYYPLNPELPIDSPPATCRALEFTGLDHARRWLSTEYPNLVALIRRAPNLSQHTACWQLTIAIGTYMMQELPVADRIDVHRHGLAAAQHTGHQLGQAWAYLNLGSASRDAHHYDDAIEYGQRVLAISRSIDAKFMEGAALGNLARCFNDLRRYTKAAELGNQSLSIYRKIGNLRNVGLSLIQLGESEHGLGQLEQANAHIQQGLDIVTALKGTTLQALALRCQAKIFHAQGQRDLAIQSLNRAALLSKSVRDDRRYGDALNQLGELYNDIGEPDQSRNAWREAIAVLAYLDPPQADRIRIQLNSFENGNINDS</sequence>
<dbReference type="PANTHER" id="PTHR47691">
    <property type="entry name" value="REGULATOR-RELATED"/>
    <property type="match status" value="1"/>
</dbReference>
<gene>
    <name evidence="2" type="ORF">SAMN05216174_115152</name>
</gene>
<dbReference type="InterPro" id="IPR002182">
    <property type="entry name" value="NB-ARC"/>
</dbReference>
<dbReference type="InterPro" id="IPR019734">
    <property type="entry name" value="TPR_rpt"/>
</dbReference>
<dbReference type="Gene3D" id="3.40.50.300">
    <property type="entry name" value="P-loop containing nucleotide triphosphate hydrolases"/>
    <property type="match status" value="1"/>
</dbReference>
<evidence type="ECO:0000313" key="3">
    <source>
        <dbReference type="Proteomes" id="UP000199501"/>
    </source>
</evidence>
<dbReference type="PANTHER" id="PTHR47691:SF3">
    <property type="entry name" value="HTH-TYPE TRANSCRIPTIONAL REGULATOR RV0890C-RELATED"/>
    <property type="match status" value="1"/>
</dbReference>
<dbReference type="SUPFAM" id="SSF52540">
    <property type="entry name" value="P-loop containing nucleoside triphosphate hydrolases"/>
    <property type="match status" value="1"/>
</dbReference>
<dbReference type="Gene3D" id="1.25.40.10">
    <property type="entry name" value="Tetratricopeptide repeat domain"/>
    <property type="match status" value="1"/>
</dbReference>
<dbReference type="SMART" id="SM00028">
    <property type="entry name" value="TPR"/>
    <property type="match status" value="5"/>
</dbReference>
<dbReference type="Proteomes" id="UP000199501">
    <property type="component" value="Unassembled WGS sequence"/>
</dbReference>
<dbReference type="EMBL" id="FMZZ01000015">
    <property type="protein sequence ID" value="SDD68844.1"/>
    <property type="molecule type" value="Genomic_DNA"/>
</dbReference>
<reference evidence="3" key="1">
    <citation type="submission" date="2016-10" db="EMBL/GenBank/DDBJ databases">
        <authorList>
            <person name="Varghese N."/>
            <person name="Submissions S."/>
        </authorList>
    </citation>
    <scope>NUCLEOTIDE SEQUENCE [LARGE SCALE GENOMIC DNA]</scope>
    <source>
        <strain evidence="3">IBRC-M 10403</strain>
    </source>
</reference>
<dbReference type="InterPro" id="IPR027417">
    <property type="entry name" value="P-loop_NTPase"/>
</dbReference>
<feature type="domain" description="NB-ARC" evidence="1">
    <location>
        <begin position="83"/>
        <end position="234"/>
    </location>
</feature>
<dbReference type="Pfam" id="PF13424">
    <property type="entry name" value="TPR_12"/>
    <property type="match status" value="1"/>
</dbReference>
<dbReference type="AlphaFoldDB" id="A0A1G6WSQ8"/>
<dbReference type="STRING" id="1271860.SAMN05216174_115152"/>